<keyword evidence="3" id="KW-0731">Sigma factor</keyword>
<dbReference type="PANTHER" id="PTHR43133:SF8">
    <property type="entry name" value="RNA POLYMERASE SIGMA FACTOR HI_1459-RELATED"/>
    <property type="match status" value="1"/>
</dbReference>
<keyword evidence="5" id="KW-0804">Transcription</keyword>
<keyword evidence="4" id="KW-0238">DNA-binding</keyword>
<dbReference type="InterPro" id="IPR014284">
    <property type="entry name" value="RNA_pol_sigma-70_dom"/>
</dbReference>
<evidence type="ECO:0000259" key="6">
    <source>
        <dbReference type="Pfam" id="PF04542"/>
    </source>
</evidence>
<dbReference type="AlphaFoldDB" id="A0AAJ1S506"/>
<evidence type="ECO:0000256" key="4">
    <source>
        <dbReference type="ARBA" id="ARBA00023125"/>
    </source>
</evidence>
<name>A0AAJ1S506_9MYCO</name>
<dbReference type="InterPro" id="IPR007627">
    <property type="entry name" value="RNA_pol_sigma70_r2"/>
</dbReference>
<evidence type="ECO:0000313" key="9">
    <source>
        <dbReference type="Proteomes" id="UP001229081"/>
    </source>
</evidence>
<dbReference type="InterPro" id="IPR039425">
    <property type="entry name" value="RNA_pol_sigma-70-like"/>
</dbReference>
<evidence type="ECO:0000256" key="5">
    <source>
        <dbReference type="ARBA" id="ARBA00023163"/>
    </source>
</evidence>
<dbReference type="Proteomes" id="UP001229081">
    <property type="component" value="Unassembled WGS sequence"/>
</dbReference>
<evidence type="ECO:0000256" key="2">
    <source>
        <dbReference type="ARBA" id="ARBA00023015"/>
    </source>
</evidence>
<accession>A0AAJ1S506</accession>
<dbReference type="NCBIfam" id="TIGR02937">
    <property type="entry name" value="sigma70-ECF"/>
    <property type="match status" value="1"/>
</dbReference>
<dbReference type="PANTHER" id="PTHR43133">
    <property type="entry name" value="RNA POLYMERASE ECF-TYPE SIGMA FACTO"/>
    <property type="match status" value="1"/>
</dbReference>
<evidence type="ECO:0000313" key="8">
    <source>
        <dbReference type="EMBL" id="MDP7736184.1"/>
    </source>
</evidence>
<proteinExistence type="inferred from homology"/>
<dbReference type="GO" id="GO:0006352">
    <property type="term" value="P:DNA-templated transcription initiation"/>
    <property type="evidence" value="ECO:0007669"/>
    <property type="project" value="InterPro"/>
</dbReference>
<dbReference type="GO" id="GO:0003677">
    <property type="term" value="F:DNA binding"/>
    <property type="evidence" value="ECO:0007669"/>
    <property type="project" value="UniProtKB-KW"/>
</dbReference>
<dbReference type="CDD" id="cd06171">
    <property type="entry name" value="Sigma70_r4"/>
    <property type="match status" value="1"/>
</dbReference>
<dbReference type="Pfam" id="PF04542">
    <property type="entry name" value="Sigma70_r2"/>
    <property type="match status" value="1"/>
</dbReference>
<comment type="caution">
    <text evidence="8">The sequence shown here is derived from an EMBL/GenBank/DDBJ whole genome shotgun (WGS) entry which is preliminary data.</text>
</comment>
<evidence type="ECO:0000256" key="1">
    <source>
        <dbReference type="ARBA" id="ARBA00010641"/>
    </source>
</evidence>
<dbReference type="InterPro" id="IPR036388">
    <property type="entry name" value="WH-like_DNA-bd_sf"/>
</dbReference>
<dbReference type="EMBL" id="JAUFSA010000001">
    <property type="protein sequence ID" value="MDP7736184.1"/>
    <property type="molecule type" value="Genomic_DNA"/>
</dbReference>
<reference evidence="8" key="1">
    <citation type="submission" date="2023-06" db="EMBL/GenBank/DDBJ databases">
        <title>Identification of two novel mycobacterium reveal diversities and complexities of Mycobacterium gordonae clade.</title>
        <authorList>
            <person name="Matsumoto Y."/>
            <person name="Nakamura S."/>
            <person name="Motooka D."/>
            <person name="Fukushima K."/>
        </authorList>
    </citation>
    <scope>NUCLEOTIDE SEQUENCE</scope>
    <source>
        <strain evidence="8">TY812</strain>
    </source>
</reference>
<dbReference type="SUPFAM" id="SSF88659">
    <property type="entry name" value="Sigma3 and sigma4 domains of RNA polymerase sigma factors"/>
    <property type="match status" value="1"/>
</dbReference>
<dbReference type="InterPro" id="IPR013325">
    <property type="entry name" value="RNA_pol_sigma_r2"/>
</dbReference>
<dbReference type="SUPFAM" id="SSF88946">
    <property type="entry name" value="Sigma2 domain of RNA polymerase sigma factors"/>
    <property type="match status" value="1"/>
</dbReference>
<feature type="domain" description="RNA polymerase sigma factor 70 region 4 type 2" evidence="7">
    <location>
        <begin position="164"/>
        <end position="211"/>
    </location>
</feature>
<dbReference type="InterPro" id="IPR013249">
    <property type="entry name" value="RNA_pol_sigma70_r4_t2"/>
</dbReference>
<dbReference type="InterPro" id="IPR013324">
    <property type="entry name" value="RNA_pol_sigma_r3/r4-like"/>
</dbReference>
<comment type="similarity">
    <text evidence="1">Belongs to the sigma-70 factor family. ECF subfamily.</text>
</comment>
<dbReference type="GO" id="GO:0016987">
    <property type="term" value="F:sigma factor activity"/>
    <property type="evidence" value="ECO:0007669"/>
    <property type="project" value="UniProtKB-KW"/>
</dbReference>
<dbReference type="Pfam" id="PF08281">
    <property type="entry name" value="Sigma70_r4_2"/>
    <property type="match status" value="1"/>
</dbReference>
<dbReference type="Gene3D" id="1.10.1740.10">
    <property type="match status" value="1"/>
</dbReference>
<protein>
    <submittedName>
        <fullName evidence="8">RNA polymerase sigma factor</fullName>
    </submittedName>
</protein>
<dbReference type="RefSeq" id="WP_306255270.1">
    <property type="nucleotide sequence ID" value="NZ_JAUFSA010000001.1"/>
</dbReference>
<evidence type="ECO:0000259" key="7">
    <source>
        <dbReference type="Pfam" id="PF08281"/>
    </source>
</evidence>
<dbReference type="Gene3D" id="1.10.10.10">
    <property type="entry name" value="Winged helix-like DNA-binding domain superfamily/Winged helix DNA-binding domain"/>
    <property type="match status" value="1"/>
</dbReference>
<sequence length="224" mass="25110">MKEFDTEVVVETRTVPDDRWKTEADLITALKAGDAQAFSALVETLHAPLVRMASVYVHAAMAEDAVQDAWLSVVRSIGKFEGRASLRTWIVRVVLNRVRSLARGQFNTVPYATAGPETDVRPSVDPDRMAHPELGAHYWRDVPGRWDLLPEQRLMSAEVRAVVLDGLRRLPSAQREVVSMRDIGGWSSEETCEALGISAANQRVLLHRGRAVLRNLLEVYLDER</sequence>
<keyword evidence="2" id="KW-0805">Transcription regulation</keyword>
<evidence type="ECO:0000256" key="3">
    <source>
        <dbReference type="ARBA" id="ARBA00023082"/>
    </source>
</evidence>
<gene>
    <name evidence="8" type="ORF">QXL92_15685</name>
</gene>
<feature type="domain" description="RNA polymerase sigma-70 region 2" evidence="6">
    <location>
        <begin position="41"/>
        <end position="104"/>
    </location>
</feature>
<organism evidence="8 9">
    <name type="scientific">Mycobacterium paragordonae</name>
    <dbReference type="NCBI Taxonomy" id="1389713"/>
    <lineage>
        <taxon>Bacteria</taxon>
        <taxon>Bacillati</taxon>
        <taxon>Actinomycetota</taxon>
        <taxon>Actinomycetes</taxon>
        <taxon>Mycobacteriales</taxon>
        <taxon>Mycobacteriaceae</taxon>
        <taxon>Mycobacterium</taxon>
    </lineage>
</organism>